<dbReference type="AlphaFoldDB" id="A0A2H6BYY9"/>
<reference evidence="2" key="1">
    <citation type="submission" date="2017-12" db="EMBL/GenBank/DDBJ databases">
        <title>Improved Draft Genome Sequence of Microcystis aeruginosa NIES-298, a Microcystin-Producing Cyanobacterium from Lake Kasumigaura, Japan.</title>
        <authorList>
            <person name="Yamaguchi H."/>
            <person name="Suzuki S."/>
            <person name="Kawachi M."/>
        </authorList>
    </citation>
    <scope>NUCLEOTIDE SEQUENCE [LARGE SCALE GENOMIC DNA]</scope>
    <source>
        <strain evidence="2">NIES-298</strain>
    </source>
</reference>
<protein>
    <submittedName>
        <fullName evidence="1">Uncharacterized protein</fullName>
    </submittedName>
</protein>
<proteinExistence type="predicted"/>
<sequence>MTTLRSEKGGRGNIAPYETTHARIPVAIRERVSYISTLYKEACENETQAEFMISLDKILETLGHKSIKVK</sequence>
<evidence type="ECO:0000313" key="2">
    <source>
        <dbReference type="Proteomes" id="UP000236321"/>
    </source>
</evidence>
<dbReference type="EMBL" id="BEYQ01000022">
    <property type="protein sequence ID" value="GBD55399.1"/>
    <property type="molecule type" value="Genomic_DNA"/>
</dbReference>
<accession>A0A2H6BYY9</accession>
<gene>
    <name evidence="1" type="ORF">BGM30_44920</name>
</gene>
<comment type="caution">
    <text evidence="1">The sequence shown here is derived from an EMBL/GenBank/DDBJ whole genome shotgun (WGS) entry which is preliminary data.</text>
</comment>
<name>A0A2H6BYY9_MICAE</name>
<dbReference type="Proteomes" id="UP000236321">
    <property type="component" value="Unassembled WGS sequence"/>
</dbReference>
<organism evidence="1 2">
    <name type="scientific">Microcystis aeruginosa NIES-298</name>
    <dbReference type="NCBI Taxonomy" id="449468"/>
    <lineage>
        <taxon>Bacteria</taxon>
        <taxon>Bacillati</taxon>
        <taxon>Cyanobacteriota</taxon>
        <taxon>Cyanophyceae</taxon>
        <taxon>Oscillatoriophycideae</taxon>
        <taxon>Chroococcales</taxon>
        <taxon>Microcystaceae</taxon>
        <taxon>Microcystis</taxon>
    </lineage>
</organism>
<evidence type="ECO:0000313" key="1">
    <source>
        <dbReference type="EMBL" id="GBD55399.1"/>
    </source>
</evidence>
<dbReference type="RefSeq" id="WP_103113477.1">
    <property type="nucleotide sequence ID" value="NZ_BEIU01000026.1"/>
</dbReference>